<keyword evidence="2" id="KW-1185">Reference proteome</keyword>
<reference evidence="1 2" key="1">
    <citation type="journal article" date="2019" name="Int. J. Syst. Evol. Microbiol.">
        <title>The Global Catalogue of Microorganisms (GCM) 10K type strain sequencing project: providing services to taxonomists for standard genome sequencing and annotation.</title>
        <authorList>
            <consortium name="The Broad Institute Genomics Platform"/>
            <consortium name="The Broad Institute Genome Sequencing Center for Infectious Disease"/>
            <person name="Wu L."/>
            <person name="Ma J."/>
        </authorList>
    </citation>
    <scope>NUCLEOTIDE SEQUENCE [LARGE SCALE GENOMIC DNA]</scope>
    <source>
        <strain evidence="1 2">JCM 14307</strain>
    </source>
</reference>
<gene>
    <name evidence="1" type="ORF">GCM10009745_07290</name>
</gene>
<proteinExistence type="predicted"/>
<protein>
    <submittedName>
        <fullName evidence="1">Uncharacterized protein</fullName>
    </submittedName>
</protein>
<dbReference type="Proteomes" id="UP001500280">
    <property type="component" value="Unassembled WGS sequence"/>
</dbReference>
<accession>A0ABN2G9F4</accession>
<evidence type="ECO:0000313" key="2">
    <source>
        <dbReference type="Proteomes" id="UP001500280"/>
    </source>
</evidence>
<organism evidence="1 2">
    <name type="scientific">Kribbella yunnanensis</name>
    <dbReference type="NCBI Taxonomy" id="190194"/>
    <lineage>
        <taxon>Bacteria</taxon>
        <taxon>Bacillati</taxon>
        <taxon>Actinomycetota</taxon>
        <taxon>Actinomycetes</taxon>
        <taxon>Propionibacteriales</taxon>
        <taxon>Kribbellaceae</taxon>
        <taxon>Kribbella</taxon>
    </lineage>
</organism>
<dbReference type="EMBL" id="BAAANF010000002">
    <property type="protein sequence ID" value="GAA1667572.1"/>
    <property type="molecule type" value="Genomic_DNA"/>
</dbReference>
<comment type="caution">
    <text evidence="1">The sequence shown here is derived from an EMBL/GenBank/DDBJ whole genome shotgun (WGS) entry which is preliminary data.</text>
</comment>
<evidence type="ECO:0000313" key="1">
    <source>
        <dbReference type="EMBL" id="GAA1667572.1"/>
    </source>
</evidence>
<sequence>MRFPHGDPRAVSVAPMNAHENDLQAAKHFAEQAATTAAKLKAGTYDSVAALALTSIAHSLSVLAARSAAPQD</sequence>
<name>A0ABN2G9F4_9ACTN</name>